<protein>
    <recommendedName>
        <fullName evidence="2">Aminoglycoside phosphotransferase domain-containing protein</fullName>
    </recommendedName>
</protein>
<gene>
    <name evidence="1" type="ORF">AVDCRST_MAG47-1147</name>
</gene>
<dbReference type="Gene3D" id="3.90.1200.10">
    <property type="match status" value="1"/>
</dbReference>
<dbReference type="AlphaFoldDB" id="A0A6J4MXE8"/>
<dbReference type="SUPFAM" id="SSF56112">
    <property type="entry name" value="Protein kinase-like (PK-like)"/>
    <property type="match status" value="1"/>
</dbReference>
<accession>A0A6J4MXE8</accession>
<sequence length="323" mass="35361">MAPMTVPLLLETVQEVPHGRTARRLEWQHLPPDVRSLVEQHLGSPVCHAASQGAGFTPGFASCLTGEDGSTVFVKAASKQAQRSIAASYAEEARKLRLLPDELPAPKLLWSSEDDRWVVLGLERVEGRAPSRPWQPEELDRCLTTLTVAARVTSAPVPGLDLLPLHEEMPTLLTGWDHVRETGPVWPHLDDLAALAHSYAEVPDAEHLLHADARDDNFILTDDGRTLLCDWNWPALGPAWQDVVDLLVTAQGEQADTDALLAAHPLAAGAEPDHVDAYLAALCGYMVEANSRPVPASSPFLGVHRRWSAAATWSWLARRRGWS</sequence>
<name>A0A6J4MXE8_9ACTN</name>
<evidence type="ECO:0008006" key="2">
    <source>
        <dbReference type="Google" id="ProtNLM"/>
    </source>
</evidence>
<reference evidence="1" key="1">
    <citation type="submission" date="2020-02" db="EMBL/GenBank/DDBJ databases">
        <authorList>
            <person name="Meier V. D."/>
        </authorList>
    </citation>
    <scope>NUCLEOTIDE SEQUENCE</scope>
    <source>
        <strain evidence="1">AVDCRST_MAG47</strain>
    </source>
</reference>
<evidence type="ECO:0000313" key="1">
    <source>
        <dbReference type="EMBL" id="CAA9370212.1"/>
    </source>
</evidence>
<proteinExistence type="predicted"/>
<organism evidence="1">
    <name type="scientific">uncultured Nocardioidaceae bacterium</name>
    <dbReference type="NCBI Taxonomy" id="253824"/>
    <lineage>
        <taxon>Bacteria</taxon>
        <taxon>Bacillati</taxon>
        <taxon>Actinomycetota</taxon>
        <taxon>Actinomycetes</taxon>
        <taxon>Propionibacteriales</taxon>
        <taxon>Nocardioidaceae</taxon>
        <taxon>environmental samples</taxon>
    </lineage>
</organism>
<dbReference type="InterPro" id="IPR011009">
    <property type="entry name" value="Kinase-like_dom_sf"/>
</dbReference>
<dbReference type="EMBL" id="CADCUK010000080">
    <property type="protein sequence ID" value="CAA9370212.1"/>
    <property type="molecule type" value="Genomic_DNA"/>
</dbReference>